<dbReference type="AlphaFoldDB" id="A0A0P6YB57"/>
<dbReference type="STRING" id="70996.SE18_09790"/>
<dbReference type="GO" id="GO:0010181">
    <property type="term" value="F:FMN binding"/>
    <property type="evidence" value="ECO:0007669"/>
    <property type="project" value="TreeGrafter"/>
</dbReference>
<proteinExistence type="predicted"/>
<gene>
    <name evidence="2" type="ORF">SE18_09790</name>
</gene>
<name>A0A0P6YB57_9CHLR</name>
<dbReference type="GO" id="GO:0016491">
    <property type="term" value="F:oxidoreductase activity"/>
    <property type="evidence" value="ECO:0007669"/>
    <property type="project" value="InterPro"/>
</dbReference>
<organism evidence="2 3">
    <name type="scientific">Herpetosiphon geysericola</name>
    <dbReference type="NCBI Taxonomy" id="70996"/>
    <lineage>
        <taxon>Bacteria</taxon>
        <taxon>Bacillati</taxon>
        <taxon>Chloroflexota</taxon>
        <taxon>Chloroflexia</taxon>
        <taxon>Herpetosiphonales</taxon>
        <taxon>Herpetosiphonaceae</taxon>
        <taxon>Herpetosiphon</taxon>
    </lineage>
</organism>
<dbReference type="OrthoDB" id="9806724at2"/>
<comment type="caution">
    <text evidence="2">The sequence shown here is derived from an EMBL/GenBank/DDBJ whole genome shotgun (WGS) entry which is preliminary data.</text>
</comment>
<sequence length="187" mass="20232">MADPLKIVGISGSLRKDSFNTALLHAAAELMPADVEFSIVTLHDIELFNEDVEREGFPAAVVALREAISNADALLIATPEYNYSIPGVLKNAIDWASRPGSAGEMPLSGKPLGIIGASVGAYGTARGQHHLRQVTVNTNMHPLNKPEVMITFADKKFSAGQLHDEPTRKVVRTHLEALVAWTKRLSQ</sequence>
<dbReference type="PANTHER" id="PTHR30543">
    <property type="entry name" value="CHROMATE REDUCTASE"/>
    <property type="match status" value="1"/>
</dbReference>
<evidence type="ECO:0000313" key="3">
    <source>
        <dbReference type="Proteomes" id="UP000050277"/>
    </source>
</evidence>
<dbReference type="Gene3D" id="3.40.50.360">
    <property type="match status" value="1"/>
</dbReference>
<reference evidence="2 3" key="1">
    <citation type="submission" date="2015-07" db="EMBL/GenBank/DDBJ databases">
        <title>Whole genome sequence of Herpetosiphon geysericola DSM 7119.</title>
        <authorList>
            <person name="Hemp J."/>
            <person name="Ward L.M."/>
            <person name="Pace L.A."/>
            <person name="Fischer W.W."/>
        </authorList>
    </citation>
    <scope>NUCLEOTIDE SEQUENCE [LARGE SCALE GENOMIC DNA]</scope>
    <source>
        <strain evidence="2 3">DSM 7119</strain>
    </source>
</reference>
<protein>
    <submittedName>
        <fullName evidence="2">NADPH-dependent FMN reductase</fullName>
    </submittedName>
</protein>
<dbReference type="SUPFAM" id="SSF52218">
    <property type="entry name" value="Flavoproteins"/>
    <property type="match status" value="1"/>
</dbReference>
<dbReference type="EMBL" id="LGKP01000015">
    <property type="protein sequence ID" value="KPL88940.1"/>
    <property type="molecule type" value="Genomic_DNA"/>
</dbReference>
<dbReference type="GO" id="GO:0005829">
    <property type="term" value="C:cytosol"/>
    <property type="evidence" value="ECO:0007669"/>
    <property type="project" value="TreeGrafter"/>
</dbReference>
<dbReference type="Proteomes" id="UP000050277">
    <property type="component" value="Unassembled WGS sequence"/>
</dbReference>
<dbReference type="InterPro" id="IPR029039">
    <property type="entry name" value="Flavoprotein-like_sf"/>
</dbReference>
<evidence type="ECO:0000313" key="2">
    <source>
        <dbReference type="EMBL" id="KPL88940.1"/>
    </source>
</evidence>
<dbReference type="Pfam" id="PF03358">
    <property type="entry name" value="FMN_red"/>
    <property type="match status" value="1"/>
</dbReference>
<accession>A0A0P6YB57</accession>
<dbReference type="InterPro" id="IPR050712">
    <property type="entry name" value="NAD(P)H-dep_reductase"/>
</dbReference>
<dbReference type="RefSeq" id="WP_054534261.1">
    <property type="nucleotide sequence ID" value="NZ_LGKP01000015.1"/>
</dbReference>
<dbReference type="InterPro" id="IPR005025">
    <property type="entry name" value="FMN_Rdtase-like_dom"/>
</dbReference>
<evidence type="ECO:0000259" key="1">
    <source>
        <dbReference type="Pfam" id="PF03358"/>
    </source>
</evidence>
<dbReference type="PANTHER" id="PTHR30543:SF21">
    <property type="entry name" value="NAD(P)H-DEPENDENT FMN REDUCTASE LOT6"/>
    <property type="match status" value="1"/>
</dbReference>
<keyword evidence="3" id="KW-1185">Reference proteome</keyword>
<feature type="domain" description="NADPH-dependent FMN reductase-like" evidence="1">
    <location>
        <begin position="6"/>
        <end position="153"/>
    </location>
</feature>